<dbReference type="Gene3D" id="2.60.120.260">
    <property type="entry name" value="Galactose-binding domain-like"/>
    <property type="match status" value="1"/>
</dbReference>
<dbReference type="GeneID" id="93300464"/>
<protein>
    <submittedName>
        <fullName evidence="9">Xylosidase/arabinosidase</fullName>
    </submittedName>
</protein>
<keyword evidence="2" id="KW-0858">Xylan degradation</keyword>
<dbReference type="PANTHER" id="PTHR43772:SF2">
    <property type="entry name" value="PUTATIVE (AFU_ORTHOLOGUE AFUA_2G04480)-RELATED"/>
    <property type="match status" value="1"/>
</dbReference>
<dbReference type="InterPro" id="IPR008979">
    <property type="entry name" value="Galactose-bd-like_sf"/>
</dbReference>
<evidence type="ECO:0000256" key="2">
    <source>
        <dbReference type="ARBA" id="ARBA00022651"/>
    </source>
</evidence>
<dbReference type="InterPro" id="IPR023296">
    <property type="entry name" value="Glyco_hydro_beta-prop_sf"/>
</dbReference>
<dbReference type="RefSeq" id="WP_069159209.1">
    <property type="nucleotide sequence ID" value="NZ_DBFYTC010000114.1"/>
</dbReference>
<sequence>MNPILPSQYYIPDVEARKDEDGNIYLYGSKDCCGNDEYCSYEYQVFSSSDMKNFQAHPVSFISYDEASHMAAHGKMPLYAPDCLKIKDRYCLFYCLSDGSEGVAFSESPTGPFTDAVPIAGADGTQIDPAVFKDDDGQVYYFWGQGSLRGGKLSEDLSEVIPETMVKGILTEDRDGFHEGISIRKRNGIYYLVYADSSRGRPTCLGYAMSDKPLGPYTKKGIIIDNTGCDPASWNNHGSIEEYQGKWYVFYHRSSHNSEFSRRVCVEEIFFEEDGTIREVLMTSQGTEPPIPCKRKLPASALCRLSGKCYFDAYSSRDMHYEYLTNIHNGDWGVIRYMDFNCEIRGISLSCSSSTYGGTAEIYIDSMESECLAKVEIKRTGGKFDFQQFDSPVRVPSGVHAVYIKFTGIAGKLMDLKDIMFY</sequence>
<dbReference type="GO" id="GO:0045493">
    <property type="term" value="P:xylan catabolic process"/>
    <property type="evidence" value="ECO:0007669"/>
    <property type="project" value="UniProtKB-KW"/>
</dbReference>
<comment type="similarity">
    <text evidence="1 7">Belongs to the glycosyl hydrolase 43 family.</text>
</comment>
<dbReference type="InterPro" id="IPR005084">
    <property type="entry name" value="CBM6"/>
</dbReference>
<evidence type="ECO:0000256" key="3">
    <source>
        <dbReference type="ARBA" id="ARBA00022801"/>
    </source>
</evidence>
<comment type="caution">
    <text evidence="9">The sequence shown here is derived from an EMBL/GenBank/DDBJ whole genome shotgun (WGS) entry which is preliminary data.</text>
</comment>
<dbReference type="InterPro" id="IPR006710">
    <property type="entry name" value="Glyco_hydro_43"/>
</dbReference>
<dbReference type="AlphaFoldDB" id="A0A1E3A949"/>
<dbReference type="SUPFAM" id="SSF49785">
    <property type="entry name" value="Galactose-binding domain-like"/>
    <property type="match status" value="1"/>
</dbReference>
<evidence type="ECO:0000256" key="1">
    <source>
        <dbReference type="ARBA" id="ARBA00009865"/>
    </source>
</evidence>
<evidence type="ECO:0000313" key="9">
    <source>
        <dbReference type="EMBL" id="ODM04716.1"/>
    </source>
</evidence>
<reference evidence="9 10" key="1">
    <citation type="submission" date="2016-07" db="EMBL/GenBank/DDBJ databases">
        <title>Characterization of isolates of Eisenbergiella tayi derived from blood cultures, using whole genome sequencing.</title>
        <authorList>
            <person name="Burdz T."/>
            <person name="Wiebe D."/>
            <person name="Huynh C."/>
            <person name="Bernard K."/>
        </authorList>
    </citation>
    <scope>NUCLEOTIDE SEQUENCE [LARGE SCALE GENOMIC DNA]</scope>
    <source>
        <strain evidence="9 10">NML 120489</strain>
    </source>
</reference>
<feature type="site" description="Important for catalytic activity, responsible for pKa modulation of the active site Glu and correct orientation of both the proton donor and substrate" evidence="6">
    <location>
        <position position="128"/>
    </location>
</feature>
<keyword evidence="3 7" id="KW-0378">Hydrolase</keyword>
<dbReference type="SUPFAM" id="SSF75005">
    <property type="entry name" value="Arabinanase/levansucrase/invertase"/>
    <property type="match status" value="1"/>
</dbReference>
<keyword evidence="4" id="KW-0119">Carbohydrate metabolism</keyword>
<evidence type="ECO:0000256" key="4">
    <source>
        <dbReference type="ARBA" id="ARBA00023277"/>
    </source>
</evidence>
<name>A0A1E3A949_9FIRM</name>
<evidence type="ECO:0000256" key="5">
    <source>
        <dbReference type="ARBA" id="ARBA00023295"/>
    </source>
</evidence>
<keyword evidence="5 7" id="KW-0326">Glycosidase</keyword>
<dbReference type="Proteomes" id="UP000095003">
    <property type="component" value="Unassembled WGS sequence"/>
</dbReference>
<gene>
    <name evidence="9" type="primary">xylA_3</name>
    <name evidence="9" type="ORF">BEH84_05779</name>
</gene>
<accession>A0A1E3A949</accession>
<dbReference type="InterPro" id="IPR052176">
    <property type="entry name" value="Glycosyl_Hydrlase_43_Enz"/>
</dbReference>
<dbReference type="EMBL" id="MCGI01000007">
    <property type="protein sequence ID" value="ODM04716.1"/>
    <property type="molecule type" value="Genomic_DNA"/>
</dbReference>
<keyword evidence="2" id="KW-0624">Polysaccharide degradation</keyword>
<dbReference type="GO" id="GO:0004553">
    <property type="term" value="F:hydrolase activity, hydrolyzing O-glycosyl compounds"/>
    <property type="evidence" value="ECO:0007669"/>
    <property type="project" value="InterPro"/>
</dbReference>
<evidence type="ECO:0000256" key="6">
    <source>
        <dbReference type="PIRSR" id="PIRSR606710-2"/>
    </source>
</evidence>
<dbReference type="Pfam" id="PF03422">
    <property type="entry name" value="CBM_6"/>
    <property type="match status" value="1"/>
</dbReference>
<evidence type="ECO:0000256" key="7">
    <source>
        <dbReference type="RuleBase" id="RU361187"/>
    </source>
</evidence>
<dbReference type="CDD" id="cd04084">
    <property type="entry name" value="CBM6_xylanase-like"/>
    <property type="match status" value="1"/>
</dbReference>
<dbReference type="Gene3D" id="2.115.10.20">
    <property type="entry name" value="Glycosyl hydrolase domain, family 43"/>
    <property type="match status" value="1"/>
</dbReference>
<dbReference type="PATRIC" id="fig|1432052.3.peg.6387"/>
<dbReference type="CDD" id="cd18620">
    <property type="entry name" value="GH43_XylA-like"/>
    <property type="match status" value="1"/>
</dbReference>
<evidence type="ECO:0000259" key="8">
    <source>
        <dbReference type="Pfam" id="PF03422"/>
    </source>
</evidence>
<organism evidence="9 10">
    <name type="scientific">Eisenbergiella tayi</name>
    <dbReference type="NCBI Taxonomy" id="1432052"/>
    <lineage>
        <taxon>Bacteria</taxon>
        <taxon>Bacillati</taxon>
        <taxon>Bacillota</taxon>
        <taxon>Clostridia</taxon>
        <taxon>Lachnospirales</taxon>
        <taxon>Lachnospiraceae</taxon>
        <taxon>Eisenbergiella</taxon>
    </lineage>
</organism>
<evidence type="ECO:0000313" key="10">
    <source>
        <dbReference type="Proteomes" id="UP000095003"/>
    </source>
</evidence>
<dbReference type="PANTHER" id="PTHR43772">
    <property type="entry name" value="ENDO-1,4-BETA-XYLANASE"/>
    <property type="match status" value="1"/>
</dbReference>
<feature type="domain" description="CBM6" evidence="8">
    <location>
        <begin position="324"/>
        <end position="421"/>
    </location>
</feature>
<proteinExistence type="inferred from homology"/>
<dbReference type="GO" id="GO:0030246">
    <property type="term" value="F:carbohydrate binding"/>
    <property type="evidence" value="ECO:0007669"/>
    <property type="project" value="InterPro"/>
</dbReference>
<dbReference type="Pfam" id="PF04616">
    <property type="entry name" value="Glyco_hydro_43"/>
    <property type="match status" value="1"/>
</dbReference>